<feature type="transmembrane region" description="Helical" evidence="9">
    <location>
        <begin position="258"/>
        <end position="278"/>
    </location>
</feature>
<comment type="caution">
    <text evidence="11">The sequence shown here is derived from an EMBL/GenBank/DDBJ whole genome shotgun (WGS) entry which is preliminary data.</text>
</comment>
<evidence type="ECO:0000256" key="2">
    <source>
        <dbReference type="ARBA" id="ARBA00022448"/>
    </source>
</evidence>
<evidence type="ECO:0000256" key="3">
    <source>
        <dbReference type="ARBA" id="ARBA00022692"/>
    </source>
</evidence>
<dbReference type="SUPFAM" id="SSF81324">
    <property type="entry name" value="Voltage-gated potassium channels"/>
    <property type="match status" value="1"/>
</dbReference>
<evidence type="ECO:0000256" key="5">
    <source>
        <dbReference type="ARBA" id="ARBA00023065"/>
    </source>
</evidence>
<dbReference type="Gene3D" id="1.10.287.70">
    <property type="match status" value="1"/>
</dbReference>
<dbReference type="Proteomes" id="UP001516400">
    <property type="component" value="Unassembled WGS sequence"/>
</dbReference>
<dbReference type="Pfam" id="PF07885">
    <property type="entry name" value="Ion_trans_2"/>
    <property type="match status" value="1"/>
</dbReference>
<protein>
    <recommendedName>
        <fullName evidence="10">Potassium channel domain-containing protein</fullName>
    </recommendedName>
</protein>
<dbReference type="InterPro" id="IPR013099">
    <property type="entry name" value="K_chnl_dom"/>
</dbReference>
<dbReference type="EMBL" id="JABFTP020000001">
    <property type="protein sequence ID" value="KAL3265271.1"/>
    <property type="molecule type" value="Genomic_DNA"/>
</dbReference>
<keyword evidence="12" id="KW-1185">Reference proteome</keyword>
<dbReference type="GO" id="GO:0016020">
    <property type="term" value="C:membrane"/>
    <property type="evidence" value="ECO:0007669"/>
    <property type="project" value="UniProtKB-SubCell"/>
</dbReference>
<evidence type="ECO:0000256" key="8">
    <source>
        <dbReference type="SAM" id="MobiDB-lite"/>
    </source>
</evidence>
<gene>
    <name evidence="11" type="ORF">HHI36_009482</name>
</gene>
<evidence type="ECO:0000256" key="6">
    <source>
        <dbReference type="ARBA" id="ARBA00023136"/>
    </source>
</evidence>
<dbReference type="InterPro" id="IPR003280">
    <property type="entry name" value="2pore_dom_K_chnl"/>
</dbReference>
<keyword evidence="4 9" id="KW-1133">Transmembrane helix</keyword>
<reference evidence="11 12" key="1">
    <citation type="journal article" date="2021" name="BMC Biol.">
        <title>Horizontally acquired antibacterial genes associated with adaptive radiation of ladybird beetles.</title>
        <authorList>
            <person name="Li H.S."/>
            <person name="Tang X.F."/>
            <person name="Huang Y.H."/>
            <person name="Xu Z.Y."/>
            <person name="Chen M.L."/>
            <person name="Du X.Y."/>
            <person name="Qiu B.Y."/>
            <person name="Chen P.T."/>
            <person name="Zhang W."/>
            <person name="Slipinski A."/>
            <person name="Escalona H.E."/>
            <person name="Waterhouse R.M."/>
            <person name="Zwick A."/>
            <person name="Pang H."/>
        </authorList>
    </citation>
    <scope>NUCLEOTIDE SEQUENCE [LARGE SCALE GENOMIC DNA]</scope>
    <source>
        <strain evidence="11">SYSU2018</strain>
    </source>
</reference>
<evidence type="ECO:0000256" key="9">
    <source>
        <dbReference type="SAM" id="Phobius"/>
    </source>
</evidence>
<evidence type="ECO:0000313" key="12">
    <source>
        <dbReference type="Proteomes" id="UP001516400"/>
    </source>
</evidence>
<keyword evidence="5" id="KW-0406">Ion transport</keyword>
<comment type="subcellular location">
    <subcellularLocation>
        <location evidence="1">Membrane</location>
        <topology evidence="1">Multi-pass membrane protein</topology>
    </subcellularLocation>
</comment>
<organism evidence="11 12">
    <name type="scientific">Cryptolaemus montrouzieri</name>
    <dbReference type="NCBI Taxonomy" id="559131"/>
    <lineage>
        <taxon>Eukaryota</taxon>
        <taxon>Metazoa</taxon>
        <taxon>Ecdysozoa</taxon>
        <taxon>Arthropoda</taxon>
        <taxon>Hexapoda</taxon>
        <taxon>Insecta</taxon>
        <taxon>Pterygota</taxon>
        <taxon>Neoptera</taxon>
        <taxon>Endopterygota</taxon>
        <taxon>Coleoptera</taxon>
        <taxon>Polyphaga</taxon>
        <taxon>Cucujiformia</taxon>
        <taxon>Coccinelloidea</taxon>
        <taxon>Coccinellidae</taxon>
        <taxon>Scymninae</taxon>
        <taxon>Scymnini</taxon>
        <taxon>Cryptolaemus</taxon>
    </lineage>
</organism>
<accession>A0ABD2MGL9</accession>
<evidence type="ECO:0000256" key="1">
    <source>
        <dbReference type="ARBA" id="ARBA00004141"/>
    </source>
</evidence>
<proteinExistence type="predicted"/>
<feature type="transmembrane region" description="Helical" evidence="9">
    <location>
        <begin position="395"/>
        <end position="415"/>
    </location>
</feature>
<dbReference type="AlphaFoldDB" id="A0ABD2MGL9"/>
<feature type="transmembrane region" description="Helical" evidence="9">
    <location>
        <begin position="341"/>
        <end position="361"/>
    </location>
</feature>
<keyword evidence="2" id="KW-0813">Transport</keyword>
<evidence type="ECO:0000256" key="4">
    <source>
        <dbReference type="ARBA" id="ARBA00022989"/>
    </source>
</evidence>
<feature type="region of interest" description="Disordered" evidence="8">
    <location>
        <begin position="29"/>
        <end position="76"/>
    </location>
</feature>
<dbReference type="PANTHER" id="PTHR11003">
    <property type="entry name" value="POTASSIUM CHANNEL, SUBFAMILY K"/>
    <property type="match status" value="1"/>
</dbReference>
<feature type="transmembrane region" description="Helical" evidence="9">
    <location>
        <begin position="370"/>
        <end position="389"/>
    </location>
</feature>
<evidence type="ECO:0000313" key="11">
    <source>
        <dbReference type="EMBL" id="KAL3265271.1"/>
    </source>
</evidence>
<evidence type="ECO:0000259" key="10">
    <source>
        <dbReference type="Pfam" id="PF07885"/>
    </source>
</evidence>
<keyword evidence="3 9" id="KW-0812">Transmembrane</keyword>
<name>A0ABD2MGL9_9CUCU</name>
<dbReference type="GO" id="GO:0034220">
    <property type="term" value="P:monoatomic ion transmembrane transport"/>
    <property type="evidence" value="ECO:0007669"/>
    <property type="project" value="UniProtKB-KW"/>
</dbReference>
<feature type="transmembrane region" description="Helical" evidence="9">
    <location>
        <begin position="290"/>
        <end position="310"/>
    </location>
</feature>
<feature type="compositionally biased region" description="Polar residues" evidence="8">
    <location>
        <begin position="29"/>
        <end position="52"/>
    </location>
</feature>
<dbReference type="PANTHER" id="PTHR11003:SF87">
    <property type="entry name" value="POTASSIUM CHANNEL DOMAIN-CONTAINING PROTEIN"/>
    <property type="match status" value="1"/>
</dbReference>
<evidence type="ECO:0000256" key="7">
    <source>
        <dbReference type="ARBA" id="ARBA00023303"/>
    </source>
</evidence>
<feature type="domain" description="Potassium channel" evidence="10">
    <location>
        <begin position="257"/>
        <end position="311"/>
    </location>
</feature>
<keyword evidence="6 9" id="KW-0472">Membrane</keyword>
<keyword evidence="7" id="KW-0407">Ion channel</keyword>
<feature type="transmembrane region" description="Helical" evidence="9">
    <location>
        <begin position="165"/>
        <end position="188"/>
    </location>
</feature>
<sequence>MIGATMFEPVPDVTFAGTIRKEVDTTNPRKMTNCLTNANSSRECQSKTSTTYAERDFDQESSSVPPVKPPRKKKYQQIPRHHSYDSSYIKMKNGNGDTSCLDIDHITFENNYKHKSADASIQTSPLIPYRLRLWPRFSCDMKYDPKKESCTVVGLQCGCKAITQWIFCQMGLTVIVFGWALLGAYAFYKTEGPREFAQQEHMNQTQKELSIELATELRLIETHSEQWPELIGRYMQKHEDLLMKAVGEGFGEGGEGHIWTYPGCILFGVSLLTTLGFGAPVPRTSLGRGIAVIFSAIGIPLHFLLIFNIGNLGAIRLQQLAYRISSTDIPTGAPPPKWLKWFPVGAILFYYLMGVVLFGFLRQREAFDSFLFPLDFTAAGGVAIVPGYIKICYAVYLELAVTLAALVVSLLQASATRSLVDVGLKLGLLTNT</sequence>